<reference evidence="2" key="1">
    <citation type="submission" date="2020-09" db="EMBL/GenBank/DDBJ databases">
        <title>Comparative genome analyses of four rice-infecting Rhizoctonia solani isolates reveal extensive enrichment of homogalacturonan modification genes.</title>
        <authorList>
            <person name="Lee D.-Y."/>
            <person name="Jeon J."/>
            <person name="Kim K.-T."/>
            <person name="Cheong K."/>
            <person name="Song H."/>
            <person name="Choi G."/>
            <person name="Ko J."/>
            <person name="Opiyo S.O."/>
            <person name="Zuo S."/>
            <person name="Madhav S."/>
            <person name="Lee Y.-H."/>
            <person name="Wang G.-L."/>
        </authorList>
    </citation>
    <scope>NUCLEOTIDE SEQUENCE</scope>
    <source>
        <strain evidence="2">AG1-IA WGL</strain>
    </source>
</reference>
<sequence>MPLPHAVITHDSTATTTSEFNQHNLTLPANMSSWYAVLGYRSGVKISTDATGSMHAAEHWISIDDKQFLGLFSGAIYGAMVLSKQFSGAIESTKDGLKKRGLDITENGLSVKTEKRLERDDYIDGTGRNLVDALKVASFGSPENQRAAVPDTIGQGYAPPGTRHRASLSKKH</sequence>
<dbReference type="Proteomes" id="UP000602905">
    <property type="component" value="Unassembled WGS sequence"/>
</dbReference>
<dbReference type="OrthoDB" id="2505950at2759"/>
<evidence type="ECO:0000256" key="1">
    <source>
        <dbReference type="SAM" id="MobiDB-lite"/>
    </source>
</evidence>
<evidence type="ECO:0000313" key="3">
    <source>
        <dbReference type="Proteomes" id="UP000602905"/>
    </source>
</evidence>
<comment type="caution">
    <text evidence="2">The sequence shown here is derived from an EMBL/GenBank/DDBJ whole genome shotgun (WGS) entry which is preliminary data.</text>
</comment>
<protein>
    <submittedName>
        <fullName evidence="2">Uncharacterized protein</fullName>
    </submittedName>
</protein>
<name>A0A8H7HLI8_9AGAM</name>
<feature type="region of interest" description="Disordered" evidence="1">
    <location>
        <begin position="142"/>
        <end position="172"/>
    </location>
</feature>
<feature type="compositionally biased region" description="Basic residues" evidence="1">
    <location>
        <begin position="162"/>
        <end position="172"/>
    </location>
</feature>
<feature type="non-terminal residue" evidence="2">
    <location>
        <position position="172"/>
    </location>
</feature>
<dbReference type="AlphaFoldDB" id="A0A8H7HLI8"/>
<evidence type="ECO:0000313" key="2">
    <source>
        <dbReference type="EMBL" id="KAF8697729.1"/>
    </source>
</evidence>
<gene>
    <name evidence="2" type="ORF">RHS03_07715</name>
</gene>
<dbReference type="EMBL" id="JACYCD010000274">
    <property type="protein sequence ID" value="KAF8697729.1"/>
    <property type="molecule type" value="Genomic_DNA"/>
</dbReference>
<accession>A0A8H7HLI8</accession>
<proteinExistence type="predicted"/>
<organism evidence="2 3">
    <name type="scientific">Rhizoctonia solani</name>
    <dbReference type="NCBI Taxonomy" id="456999"/>
    <lineage>
        <taxon>Eukaryota</taxon>
        <taxon>Fungi</taxon>
        <taxon>Dikarya</taxon>
        <taxon>Basidiomycota</taxon>
        <taxon>Agaricomycotina</taxon>
        <taxon>Agaricomycetes</taxon>
        <taxon>Cantharellales</taxon>
        <taxon>Ceratobasidiaceae</taxon>
        <taxon>Rhizoctonia</taxon>
    </lineage>
</organism>